<protein>
    <submittedName>
        <fullName evidence="2">Uncharacterized protein</fullName>
    </submittedName>
</protein>
<accession>A0A2C9CEK6</accession>
<gene>
    <name evidence="2" type="ORF">KSMBR1_0663</name>
</gene>
<dbReference type="AlphaFoldDB" id="A0A2C9CEK6"/>
<proteinExistence type="predicted"/>
<evidence type="ECO:0000313" key="2">
    <source>
        <dbReference type="EMBL" id="SOH03177.1"/>
    </source>
</evidence>
<reference evidence="3" key="1">
    <citation type="submission" date="2017-10" db="EMBL/GenBank/DDBJ databases">
        <authorList>
            <person name="Frank J."/>
        </authorList>
    </citation>
    <scope>NUCLEOTIDE SEQUENCE [LARGE SCALE GENOMIC DNA]</scope>
</reference>
<name>A0A2C9CEK6_KUEST</name>
<evidence type="ECO:0000256" key="1">
    <source>
        <dbReference type="SAM" id="MobiDB-lite"/>
    </source>
</evidence>
<feature type="compositionally biased region" description="Basic and acidic residues" evidence="1">
    <location>
        <begin position="40"/>
        <end position="49"/>
    </location>
</feature>
<dbReference type="KEGG" id="kst:KSMBR1_0663"/>
<evidence type="ECO:0000313" key="3">
    <source>
        <dbReference type="Proteomes" id="UP000221734"/>
    </source>
</evidence>
<dbReference type="RefSeq" id="WP_164994838.1">
    <property type="nucleotide sequence ID" value="NZ_CP049055.1"/>
</dbReference>
<dbReference type="EMBL" id="LT934425">
    <property type="protein sequence ID" value="SOH03177.1"/>
    <property type="molecule type" value="Genomic_DNA"/>
</dbReference>
<keyword evidence="3" id="KW-1185">Reference proteome</keyword>
<dbReference type="Proteomes" id="UP000221734">
    <property type="component" value="Chromosome Kuenenia_stuttgartiensis_MBR1"/>
</dbReference>
<sequence length="49" mass="5772">MYPLSITDPIIETIVKSYNYRKDDTSDGNYKWMPKSPLRPGEEKYTQSD</sequence>
<organism evidence="2 3">
    <name type="scientific">Kuenenia stuttgartiensis</name>
    <dbReference type="NCBI Taxonomy" id="174633"/>
    <lineage>
        <taxon>Bacteria</taxon>
        <taxon>Pseudomonadati</taxon>
        <taxon>Planctomycetota</taxon>
        <taxon>Candidatus Brocadiia</taxon>
        <taxon>Candidatus Brocadiales</taxon>
        <taxon>Candidatus Brocadiaceae</taxon>
        <taxon>Candidatus Kuenenia</taxon>
    </lineage>
</organism>
<feature type="region of interest" description="Disordered" evidence="1">
    <location>
        <begin position="25"/>
        <end position="49"/>
    </location>
</feature>